<comment type="similarity">
    <text evidence="5 14 16">Belongs to the RNase HII family.</text>
</comment>
<evidence type="ECO:0000256" key="9">
    <source>
        <dbReference type="ARBA" id="ARBA00022722"/>
    </source>
</evidence>
<reference evidence="18" key="1">
    <citation type="submission" date="2021-01" db="EMBL/GenBank/DDBJ databases">
        <title>Modified the classification status of verrucomicrobia.</title>
        <authorList>
            <person name="Feng X."/>
        </authorList>
    </citation>
    <scope>NUCLEOTIDE SEQUENCE</scope>
    <source>
        <strain evidence="18">KCTC 12986</strain>
    </source>
</reference>
<evidence type="ECO:0000313" key="18">
    <source>
        <dbReference type="EMBL" id="MBK1834054.1"/>
    </source>
</evidence>
<dbReference type="GO" id="GO:0032299">
    <property type="term" value="C:ribonuclease H2 complex"/>
    <property type="evidence" value="ECO:0007669"/>
    <property type="project" value="TreeGrafter"/>
</dbReference>
<dbReference type="GO" id="GO:0030145">
    <property type="term" value="F:manganese ion binding"/>
    <property type="evidence" value="ECO:0007669"/>
    <property type="project" value="UniProtKB-UniRule"/>
</dbReference>
<keyword evidence="12 14" id="KW-0378">Hydrolase</keyword>
<feature type="binding site" evidence="14 15">
    <location>
        <position position="23"/>
    </location>
    <ligand>
        <name>a divalent metal cation</name>
        <dbReference type="ChEBI" id="CHEBI:60240"/>
    </ligand>
</feature>
<sequence>MPDDSFELAARNRGYRAVIGIDEAGRGPLAGPVSAAAVLLPENFVLTHLNDSKKLSERKREAIFTQITESSEISWGHAFVEREEIDEINILQATMVAMKRAAAKIPAADYALIDGRPIKDFPLASEGIVKGDGRSLSIAAASIIAKVMRDRKMLEWDHVYPEYGFARHKGYGTKSHLLALQEHGPCPIHRRSFAPVAEAARRFDAR</sequence>
<dbReference type="NCBIfam" id="NF000595">
    <property type="entry name" value="PRK00015.1-3"/>
    <property type="match status" value="1"/>
</dbReference>
<dbReference type="Gene3D" id="3.30.420.10">
    <property type="entry name" value="Ribonuclease H-like superfamily/Ribonuclease H"/>
    <property type="match status" value="1"/>
</dbReference>
<dbReference type="Proteomes" id="UP000604083">
    <property type="component" value="Unassembled WGS sequence"/>
</dbReference>
<evidence type="ECO:0000256" key="5">
    <source>
        <dbReference type="ARBA" id="ARBA00007383"/>
    </source>
</evidence>
<evidence type="ECO:0000256" key="12">
    <source>
        <dbReference type="ARBA" id="ARBA00022801"/>
    </source>
</evidence>
<dbReference type="PANTHER" id="PTHR10954:SF18">
    <property type="entry name" value="RIBONUCLEASE HII"/>
    <property type="match status" value="1"/>
</dbReference>
<keyword evidence="11 14" id="KW-0255">Endonuclease</keyword>
<dbReference type="Pfam" id="PF01351">
    <property type="entry name" value="RNase_HII"/>
    <property type="match status" value="1"/>
</dbReference>
<feature type="domain" description="RNase H type-2" evidence="17">
    <location>
        <begin position="16"/>
        <end position="205"/>
    </location>
</feature>
<evidence type="ECO:0000256" key="2">
    <source>
        <dbReference type="ARBA" id="ARBA00001946"/>
    </source>
</evidence>
<feature type="binding site" evidence="14 15">
    <location>
        <position position="22"/>
    </location>
    <ligand>
        <name>a divalent metal cation</name>
        <dbReference type="ChEBI" id="CHEBI:60240"/>
    </ligand>
</feature>
<dbReference type="CDD" id="cd07182">
    <property type="entry name" value="RNase_HII_bacteria_HII_like"/>
    <property type="match status" value="1"/>
</dbReference>
<dbReference type="RefSeq" id="WP_200391488.1">
    <property type="nucleotide sequence ID" value="NZ_JAENIO010000017.1"/>
</dbReference>
<comment type="cofactor">
    <cofactor evidence="14 15">
        <name>Mn(2+)</name>
        <dbReference type="ChEBI" id="CHEBI:29035"/>
    </cofactor>
    <cofactor evidence="14 15">
        <name>Mg(2+)</name>
        <dbReference type="ChEBI" id="CHEBI:18420"/>
    </cofactor>
    <text evidence="14 15">Manganese or magnesium. Binds 1 divalent metal ion per monomer in the absence of substrate. May bind a second metal ion after substrate binding.</text>
</comment>
<evidence type="ECO:0000256" key="8">
    <source>
        <dbReference type="ARBA" id="ARBA00022490"/>
    </source>
</evidence>
<evidence type="ECO:0000256" key="14">
    <source>
        <dbReference type="HAMAP-Rule" id="MF_00052"/>
    </source>
</evidence>
<evidence type="ECO:0000256" key="1">
    <source>
        <dbReference type="ARBA" id="ARBA00000077"/>
    </source>
</evidence>
<comment type="function">
    <text evidence="3 14 16">Endonuclease that specifically degrades the RNA of RNA-DNA hybrids.</text>
</comment>
<dbReference type="GO" id="GO:0005737">
    <property type="term" value="C:cytoplasm"/>
    <property type="evidence" value="ECO:0007669"/>
    <property type="project" value="UniProtKB-SubCell"/>
</dbReference>
<proteinExistence type="inferred from homology"/>
<evidence type="ECO:0000256" key="16">
    <source>
        <dbReference type="RuleBase" id="RU003515"/>
    </source>
</evidence>
<keyword evidence="9 14" id="KW-0540">Nuclease</keyword>
<comment type="catalytic activity">
    <reaction evidence="1 14 15 16">
        <text>Endonucleolytic cleavage to 5'-phosphomonoester.</text>
        <dbReference type="EC" id="3.1.26.4"/>
    </reaction>
</comment>
<comment type="cofactor">
    <cofactor evidence="2">
        <name>Mg(2+)</name>
        <dbReference type="ChEBI" id="CHEBI:18420"/>
    </cofactor>
</comment>
<dbReference type="GO" id="GO:0003723">
    <property type="term" value="F:RNA binding"/>
    <property type="evidence" value="ECO:0007669"/>
    <property type="project" value="UniProtKB-UniRule"/>
</dbReference>
<dbReference type="InterPro" id="IPR024567">
    <property type="entry name" value="RNase_HII/HIII_dom"/>
</dbReference>
<evidence type="ECO:0000256" key="10">
    <source>
        <dbReference type="ARBA" id="ARBA00022723"/>
    </source>
</evidence>
<dbReference type="EC" id="3.1.26.4" evidence="6 14"/>
<dbReference type="SUPFAM" id="SSF53098">
    <property type="entry name" value="Ribonuclease H-like"/>
    <property type="match status" value="1"/>
</dbReference>
<accession>A0A934RS73</accession>
<dbReference type="GO" id="GO:0006298">
    <property type="term" value="P:mismatch repair"/>
    <property type="evidence" value="ECO:0007669"/>
    <property type="project" value="TreeGrafter"/>
</dbReference>
<comment type="caution">
    <text evidence="18">The sequence shown here is derived from an EMBL/GenBank/DDBJ whole genome shotgun (WGS) entry which is preliminary data.</text>
</comment>
<keyword evidence="13 14" id="KW-0464">Manganese</keyword>
<gene>
    <name evidence="14" type="primary">rnhB</name>
    <name evidence="18" type="ORF">JIN78_08280</name>
</gene>
<evidence type="ECO:0000256" key="11">
    <source>
        <dbReference type="ARBA" id="ARBA00022759"/>
    </source>
</evidence>
<feature type="binding site" evidence="14 15">
    <location>
        <position position="114"/>
    </location>
    <ligand>
        <name>a divalent metal cation</name>
        <dbReference type="ChEBI" id="CHEBI:60240"/>
    </ligand>
</feature>
<evidence type="ECO:0000256" key="6">
    <source>
        <dbReference type="ARBA" id="ARBA00012180"/>
    </source>
</evidence>
<dbReference type="HAMAP" id="MF_00052_B">
    <property type="entry name" value="RNase_HII_B"/>
    <property type="match status" value="1"/>
</dbReference>
<evidence type="ECO:0000256" key="4">
    <source>
        <dbReference type="ARBA" id="ARBA00004496"/>
    </source>
</evidence>
<dbReference type="GO" id="GO:0004523">
    <property type="term" value="F:RNA-DNA hybrid ribonuclease activity"/>
    <property type="evidence" value="ECO:0007669"/>
    <property type="project" value="UniProtKB-UniRule"/>
</dbReference>
<dbReference type="GO" id="GO:0043137">
    <property type="term" value="P:DNA replication, removal of RNA primer"/>
    <property type="evidence" value="ECO:0007669"/>
    <property type="project" value="TreeGrafter"/>
</dbReference>
<dbReference type="PANTHER" id="PTHR10954">
    <property type="entry name" value="RIBONUCLEASE H2 SUBUNIT A"/>
    <property type="match status" value="1"/>
</dbReference>
<dbReference type="AlphaFoldDB" id="A0A934RS73"/>
<name>A0A934RS73_9BACT</name>
<dbReference type="InterPro" id="IPR036397">
    <property type="entry name" value="RNaseH_sf"/>
</dbReference>
<dbReference type="InterPro" id="IPR001352">
    <property type="entry name" value="RNase_HII/HIII"/>
</dbReference>
<dbReference type="InterPro" id="IPR022898">
    <property type="entry name" value="RNase_HII"/>
</dbReference>
<dbReference type="InterPro" id="IPR012337">
    <property type="entry name" value="RNaseH-like_sf"/>
</dbReference>
<evidence type="ECO:0000256" key="7">
    <source>
        <dbReference type="ARBA" id="ARBA00019179"/>
    </source>
</evidence>
<dbReference type="PROSITE" id="PS51975">
    <property type="entry name" value="RNASE_H_2"/>
    <property type="match status" value="1"/>
</dbReference>
<keyword evidence="19" id="KW-1185">Reference proteome</keyword>
<protein>
    <recommendedName>
        <fullName evidence="7 14">Ribonuclease HII</fullName>
        <shortName evidence="14">RNase HII</shortName>
        <ecNumber evidence="6 14">3.1.26.4</ecNumber>
    </recommendedName>
</protein>
<evidence type="ECO:0000256" key="13">
    <source>
        <dbReference type="ARBA" id="ARBA00023211"/>
    </source>
</evidence>
<evidence type="ECO:0000256" key="15">
    <source>
        <dbReference type="PROSITE-ProRule" id="PRU01319"/>
    </source>
</evidence>
<evidence type="ECO:0000259" key="17">
    <source>
        <dbReference type="PROSITE" id="PS51975"/>
    </source>
</evidence>
<comment type="subcellular location">
    <subcellularLocation>
        <location evidence="4 14">Cytoplasm</location>
    </subcellularLocation>
</comment>
<dbReference type="EMBL" id="JAENIO010000017">
    <property type="protein sequence ID" value="MBK1834054.1"/>
    <property type="molecule type" value="Genomic_DNA"/>
</dbReference>
<dbReference type="FunFam" id="3.30.420.10:FF:000006">
    <property type="entry name" value="Ribonuclease HII"/>
    <property type="match status" value="1"/>
</dbReference>
<keyword evidence="10 14" id="KW-0479">Metal-binding</keyword>
<evidence type="ECO:0000256" key="3">
    <source>
        <dbReference type="ARBA" id="ARBA00004065"/>
    </source>
</evidence>
<organism evidence="18 19">
    <name type="scientific">Roseibacillus ishigakijimensis</name>
    <dbReference type="NCBI Taxonomy" id="454146"/>
    <lineage>
        <taxon>Bacteria</taxon>
        <taxon>Pseudomonadati</taxon>
        <taxon>Verrucomicrobiota</taxon>
        <taxon>Verrucomicrobiia</taxon>
        <taxon>Verrucomicrobiales</taxon>
        <taxon>Verrucomicrobiaceae</taxon>
        <taxon>Roseibacillus</taxon>
    </lineage>
</organism>
<keyword evidence="8 14" id="KW-0963">Cytoplasm</keyword>
<dbReference type="NCBIfam" id="NF000594">
    <property type="entry name" value="PRK00015.1-1"/>
    <property type="match status" value="1"/>
</dbReference>
<evidence type="ECO:0000313" key="19">
    <source>
        <dbReference type="Proteomes" id="UP000604083"/>
    </source>
</evidence>